<name>A0A9Q2NXV4_9RHOB</name>
<dbReference type="InterPro" id="IPR012337">
    <property type="entry name" value="RNaseH-like_sf"/>
</dbReference>
<evidence type="ECO:0000313" key="2">
    <source>
        <dbReference type="Proteomes" id="UP000809337"/>
    </source>
</evidence>
<dbReference type="AlphaFoldDB" id="A0A9Q2NXV4"/>
<sequence length="69" mass="7961">MATNPNVRSSSDSRLAIYITFRKIRLDLICEANSIDHRLTMPTHPWTNGQIERMNRTVNRHANLALIQS</sequence>
<gene>
    <name evidence="1" type="ORF">JQX14_21880</name>
</gene>
<dbReference type="SUPFAM" id="SSF53098">
    <property type="entry name" value="Ribonuclease H-like"/>
    <property type="match status" value="1"/>
</dbReference>
<dbReference type="EMBL" id="JAFBWN010000030">
    <property type="protein sequence ID" value="MBM2357203.1"/>
    <property type="molecule type" value="Genomic_DNA"/>
</dbReference>
<organism evidence="1 2">
    <name type="scientific">Pseudosulfitobacter pseudonitzschiae</name>
    <dbReference type="NCBI Taxonomy" id="1402135"/>
    <lineage>
        <taxon>Bacteria</taxon>
        <taxon>Pseudomonadati</taxon>
        <taxon>Pseudomonadota</taxon>
        <taxon>Alphaproteobacteria</taxon>
        <taxon>Rhodobacterales</taxon>
        <taxon>Roseobacteraceae</taxon>
        <taxon>Pseudosulfitobacter</taxon>
    </lineage>
</organism>
<dbReference type="Gene3D" id="3.30.420.10">
    <property type="entry name" value="Ribonuclease H-like superfamily/Ribonuclease H"/>
    <property type="match status" value="1"/>
</dbReference>
<dbReference type="InterPro" id="IPR036397">
    <property type="entry name" value="RNaseH_sf"/>
</dbReference>
<evidence type="ECO:0000313" key="1">
    <source>
        <dbReference type="EMBL" id="MBM2357203.1"/>
    </source>
</evidence>
<dbReference type="GO" id="GO:0003676">
    <property type="term" value="F:nucleic acid binding"/>
    <property type="evidence" value="ECO:0007669"/>
    <property type="project" value="InterPro"/>
</dbReference>
<dbReference type="Proteomes" id="UP000809337">
    <property type="component" value="Unassembled WGS sequence"/>
</dbReference>
<comment type="caution">
    <text evidence="1">The sequence shown here is derived from an EMBL/GenBank/DDBJ whole genome shotgun (WGS) entry which is preliminary data.</text>
</comment>
<proteinExistence type="predicted"/>
<accession>A0A9Q2NXV4</accession>
<reference evidence="1" key="1">
    <citation type="submission" date="2021-01" db="EMBL/GenBank/DDBJ databases">
        <title>Diatom-associated Roseobacters Show Island Model of Population Structure.</title>
        <authorList>
            <person name="Qu L."/>
            <person name="Feng X."/>
            <person name="Chen Y."/>
            <person name="Li L."/>
            <person name="Wang X."/>
            <person name="Hu Z."/>
            <person name="Wang H."/>
            <person name="Luo H."/>
        </authorList>
    </citation>
    <scope>NUCLEOTIDE SEQUENCE</scope>
    <source>
        <strain evidence="1">SM26-45</strain>
    </source>
</reference>
<protein>
    <submittedName>
        <fullName evidence="1">DDE-type integrase/transposase/recombinase</fullName>
    </submittedName>
</protein>